<dbReference type="EMBL" id="NQJD01000009">
    <property type="protein sequence ID" value="TAA75229.1"/>
    <property type="molecule type" value="Genomic_DNA"/>
</dbReference>
<dbReference type="InterPro" id="IPR000608">
    <property type="entry name" value="UBC"/>
</dbReference>
<keyword evidence="5" id="KW-0436">Ligase</keyword>
<evidence type="ECO:0000256" key="2">
    <source>
        <dbReference type="SAM" id="MobiDB-lite"/>
    </source>
</evidence>
<reference evidence="5" key="1">
    <citation type="submission" date="2017-07" db="EMBL/GenBank/DDBJ databases">
        <title>The cable genome - Insights into the physiology and evolution of filamentous bacteria capable of sulfide oxidation via long distance electron transfer.</title>
        <authorList>
            <person name="Thorup C."/>
            <person name="Bjerg J.T."/>
            <person name="Schreiber L."/>
            <person name="Nielsen L.P."/>
            <person name="Kjeldsen K.U."/>
            <person name="Boesen T."/>
            <person name="Boggild A."/>
            <person name="Meysman F."/>
            <person name="Geelhoed J."/>
            <person name="Schramm A."/>
        </authorList>
    </citation>
    <scope>NUCLEOTIDE SEQUENCE [LARGE SCALE GENOMIC DNA]</scope>
    <source>
        <strain evidence="5">GS</strain>
    </source>
</reference>
<evidence type="ECO:0000259" key="4">
    <source>
        <dbReference type="Pfam" id="PF00179"/>
    </source>
</evidence>
<comment type="caution">
    <text evidence="5">The sequence shown here is derived from an EMBL/GenBank/DDBJ whole genome shotgun (WGS) entry which is preliminary data.</text>
</comment>
<dbReference type="SUPFAM" id="SSF54495">
    <property type="entry name" value="UBC-like"/>
    <property type="match status" value="1"/>
</dbReference>
<organism evidence="5 6">
    <name type="scientific">Candidatus Electronema aureum</name>
    <dbReference type="NCBI Taxonomy" id="2005002"/>
    <lineage>
        <taxon>Bacteria</taxon>
        <taxon>Pseudomonadati</taxon>
        <taxon>Thermodesulfobacteriota</taxon>
        <taxon>Desulfobulbia</taxon>
        <taxon>Desulfobulbales</taxon>
        <taxon>Desulfobulbaceae</taxon>
        <taxon>Candidatus Electronema</taxon>
    </lineage>
</organism>
<evidence type="ECO:0000313" key="5">
    <source>
        <dbReference type="EMBL" id="TAA75229.1"/>
    </source>
</evidence>
<feature type="transmembrane region" description="Helical" evidence="3">
    <location>
        <begin position="419"/>
        <end position="439"/>
    </location>
</feature>
<dbReference type="GO" id="GO:0016874">
    <property type="term" value="F:ligase activity"/>
    <property type="evidence" value="ECO:0007669"/>
    <property type="project" value="UniProtKB-KW"/>
</dbReference>
<evidence type="ECO:0000313" key="6">
    <source>
        <dbReference type="Proteomes" id="UP000316238"/>
    </source>
</evidence>
<keyword evidence="3" id="KW-1133">Transmembrane helix</keyword>
<sequence length="883" mass="98443">MASQNDQRATDFEEVKRILEQQPRITLMQTEGEPPDCYEIEYRLAGMVRDADGTIRKASQHVVLITLPFGYPHFPPTVKPLTPLFHPDIDPDAVRISSHWQQSPSLAKLIVQVGEMICGKNYNLEDPFNQEAADWYAQHATELPLDSLEVASDESIDEFDLGLDDLDLGPTGGTTEEQSFELSLELESPQAVHDVLADASADHQEGGTGGLSLELESSSTTLEEDFDLGVEDGQEDDLSLDIGEPEKPPQVVQQDFGPKLKEIRSHIDRKEIFIAARLLKEVPALPETEILKKKVKAAQDKCDELLQNMKVLEDEDNFAAAQEVFTQLKTVAVDTPGLAEIGRRLQQSQSMLDTFALTKEKTEPETELPGAEKKKKKSAKETPPPLPKLKEKPAEPKEKKEVIKTKSRIIRAAQQNVPVAPFAVAAAVAAVIIVGGLVYTRDSNTLLEAQRDWQEAQGLVKQKNFPQAEAKINIASAALKTVLTPLPEKSRIKTEIAALFANEDFQRGLKNEAKYKDQYLPLQEVKAREQLDKMTTQAEALKANSVSDAAAAYEKAQSFAAESGLVVEAEQLKERVHQLRMKEALVNAGRAETAGEWENAAKTYQQALEIAQTLTDDKEKEAISKRLAAAAFNRELDQSKKSFTGSQWQQTIEMLERAKKLLEQNPETATVERRQELERLLAKSRLHQVLSTARQAYDSGDTATAVRGYRQSLALLTNQLSLFDETDRNAAHSISRTITMIEIGGELNAAVTAENQKELTDALRHYRAIQNLFNTPGLTKDSSLLTLEENVNAKVSSLSSEAGMKRKTAWLNRNFRRIFMEVYPNSRPTDLSNPNLSLVKKVGNQEIYKLTCTERSRGSAYQLELIYLYDPVADQWIAYRGVL</sequence>
<accession>A0A521G2H9</accession>
<gene>
    <name evidence="5" type="ORF">CDV28_10942</name>
</gene>
<feature type="coiled-coil region" evidence="1">
    <location>
        <begin position="288"/>
        <end position="315"/>
    </location>
</feature>
<feature type="domain" description="UBC core" evidence="4">
    <location>
        <begin position="42"/>
        <end position="140"/>
    </location>
</feature>
<name>A0A521G2H9_9BACT</name>
<keyword evidence="1" id="KW-0175">Coiled coil</keyword>
<feature type="region of interest" description="Disordered" evidence="2">
    <location>
        <begin position="358"/>
        <end position="400"/>
    </location>
</feature>
<dbReference type="Proteomes" id="UP000316238">
    <property type="component" value="Unassembled WGS sequence"/>
</dbReference>
<evidence type="ECO:0000256" key="3">
    <source>
        <dbReference type="SAM" id="Phobius"/>
    </source>
</evidence>
<keyword evidence="6" id="KW-1185">Reference proteome</keyword>
<keyword evidence="3" id="KW-0812">Transmembrane</keyword>
<dbReference type="Pfam" id="PF00179">
    <property type="entry name" value="UQ_con"/>
    <property type="match status" value="1"/>
</dbReference>
<feature type="compositionally biased region" description="Basic and acidic residues" evidence="2">
    <location>
        <begin position="388"/>
        <end position="400"/>
    </location>
</feature>
<proteinExistence type="predicted"/>
<evidence type="ECO:0000256" key="1">
    <source>
        <dbReference type="SAM" id="Coils"/>
    </source>
</evidence>
<protein>
    <submittedName>
        <fullName evidence="5">Ubiquitin-protein ligase</fullName>
    </submittedName>
</protein>
<dbReference type="InterPro" id="IPR016135">
    <property type="entry name" value="UBQ-conjugating_enzyme/RWD"/>
</dbReference>
<dbReference type="AlphaFoldDB" id="A0A521G2H9"/>
<dbReference type="Gene3D" id="3.10.110.10">
    <property type="entry name" value="Ubiquitin Conjugating Enzyme"/>
    <property type="match status" value="1"/>
</dbReference>
<keyword evidence="3" id="KW-0472">Membrane</keyword>